<reference evidence="2" key="1">
    <citation type="journal article" date="2013" name="Nature">
        <title>Pan genome of the phytoplankton Emiliania underpins its global distribution.</title>
        <authorList>
            <person name="Read B.A."/>
            <person name="Kegel J."/>
            <person name="Klute M.J."/>
            <person name="Kuo A."/>
            <person name="Lefebvre S.C."/>
            <person name="Maumus F."/>
            <person name="Mayer C."/>
            <person name="Miller J."/>
            <person name="Monier A."/>
            <person name="Salamov A."/>
            <person name="Young J."/>
            <person name="Aguilar M."/>
            <person name="Claverie J.M."/>
            <person name="Frickenhaus S."/>
            <person name="Gonzalez K."/>
            <person name="Herman E.K."/>
            <person name="Lin Y.C."/>
            <person name="Napier J."/>
            <person name="Ogata H."/>
            <person name="Sarno A.F."/>
            <person name="Shmutz J."/>
            <person name="Schroeder D."/>
            <person name="de Vargas C."/>
            <person name="Verret F."/>
            <person name="von Dassow P."/>
            <person name="Valentin K."/>
            <person name="Van de Peer Y."/>
            <person name="Wheeler G."/>
            <person name="Dacks J.B."/>
            <person name="Delwiche C.F."/>
            <person name="Dyhrman S.T."/>
            <person name="Glockner G."/>
            <person name="John U."/>
            <person name="Richards T."/>
            <person name="Worden A.Z."/>
            <person name="Zhang X."/>
            <person name="Grigoriev I.V."/>
            <person name="Allen A.E."/>
            <person name="Bidle K."/>
            <person name="Borodovsky M."/>
            <person name="Bowler C."/>
            <person name="Brownlee C."/>
            <person name="Cock J.M."/>
            <person name="Elias M."/>
            <person name="Gladyshev V.N."/>
            <person name="Groth M."/>
            <person name="Guda C."/>
            <person name="Hadaegh A."/>
            <person name="Iglesias-Rodriguez M.D."/>
            <person name="Jenkins J."/>
            <person name="Jones B.M."/>
            <person name="Lawson T."/>
            <person name="Leese F."/>
            <person name="Lindquist E."/>
            <person name="Lobanov A."/>
            <person name="Lomsadze A."/>
            <person name="Malik S.B."/>
            <person name="Marsh M.E."/>
            <person name="Mackinder L."/>
            <person name="Mock T."/>
            <person name="Mueller-Roeber B."/>
            <person name="Pagarete A."/>
            <person name="Parker M."/>
            <person name="Probert I."/>
            <person name="Quesneville H."/>
            <person name="Raines C."/>
            <person name="Rensing S.A."/>
            <person name="Riano-Pachon D.M."/>
            <person name="Richier S."/>
            <person name="Rokitta S."/>
            <person name="Shiraiwa Y."/>
            <person name="Soanes D.M."/>
            <person name="van der Giezen M."/>
            <person name="Wahlund T.M."/>
            <person name="Williams B."/>
            <person name="Wilson W."/>
            <person name="Wolfe G."/>
            <person name="Wurch L.L."/>
        </authorList>
    </citation>
    <scope>NUCLEOTIDE SEQUENCE</scope>
</reference>
<evidence type="ECO:0000313" key="1">
    <source>
        <dbReference type="EnsemblProtists" id="EOD03823"/>
    </source>
</evidence>
<dbReference type="HOGENOM" id="CLU_1039895_0_0_1"/>
<protein>
    <submittedName>
        <fullName evidence="1">Uncharacterized protein</fullName>
    </submittedName>
</protein>
<name>A0A0D3HXT8_EMIH1</name>
<reference evidence="1" key="2">
    <citation type="submission" date="2024-10" db="UniProtKB">
        <authorList>
            <consortium name="EnsemblProtists"/>
        </authorList>
    </citation>
    <scope>IDENTIFICATION</scope>
</reference>
<dbReference type="RefSeq" id="XP_005756252.1">
    <property type="nucleotide sequence ID" value="XM_005756195.1"/>
</dbReference>
<organism evidence="1 2">
    <name type="scientific">Emiliania huxleyi (strain CCMP1516)</name>
    <dbReference type="NCBI Taxonomy" id="280463"/>
    <lineage>
        <taxon>Eukaryota</taxon>
        <taxon>Haptista</taxon>
        <taxon>Haptophyta</taxon>
        <taxon>Prymnesiophyceae</taxon>
        <taxon>Isochrysidales</taxon>
        <taxon>Noelaerhabdaceae</taxon>
        <taxon>Emiliania</taxon>
    </lineage>
</organism>
<proteinExistence type="predicted"/>
<evidence type="ECO:0000313" key="2">
    <source>
        <dbReference type="Proteomes" id="UP000013827"/>
    </source>
</evidence>
<dbReference type="Proteomes" id="UP000013827">
    <property type="component" value="Unassembled WGS sequence"/>
</dbReference>
<dbReference type="EnsemblProtists" id="EOD03823">
    <property type="protein sequence ID" value="EOD03823"/>
    <property type="gene ID" value="EMIHUDRAFT_460291"/>
</dbReference>
<keyword evidence="2" id="KW-1185">Reference proteome</keyword>
<dbReference type="KEGG" id="ehx:EMIHUDRAFT_460291"/>
<dbReference type="PaxDb" id="2903-EOD03823"/>
<accession>A0A0D3HXT8</accession>
<dbReference type="GeneID" id="17249973"/>
<sequence length="268" mass="28373">MARRMPLLSRLRLFEDAEAWRRIGFNVSEAGVAHVGGVDIELAGADCRDPAGWEFRSREGSGSRLKVDGISTRMSRFDAMSQTWTWEAGEAEHSNAAVGLYSVLVTAGDLQRTVQAMSESIFGPPARLLEKSPFSPKLSMAFFEAGSPGGTVVVEVLAPRTPGQVATLPGFPPIGGDPDAPARLAGLVVTVPSLEPVGELLGEDALGYPRPAAQGQGRVLAPLKHARVGLRSMMAFMTPPDREELEARAKAGTFGKGLAAHLSTGNTL</sequence>
<dbReference type="AlphaFoldDB" id="A0A0D3HXT8"/>